<dbReference type="Gene3D" id="1.25.40.10">
    <property type="entry name" value="Tetratricopeptide repeat domain"/>
    <property type="match status" value="2"/>
</dbReference>
<proteinExistence type="inferred from homology"/>
<dbReference type="InterPro" id="IPR050667">
    <property type="entry name" value="PPR-containing_protein"/>
</dbReference>
<evidence type="ECO:0000313" key="5">
    <source>
        <dbReference type="Proteomes" id="UP001153076"/>
    </source>
</evidence>
<feature type="repeat" description="PPR" evidence="3">
    <location>
        <begin position="144"/>
        <end position="178"/>
    </location>
</feature>
<name>A0A9Q1GSI9_9CARY</name>
<dbReference type="InterPro" id="IPR002885">
    <property type="entry name" value="PPR_rpt"/>
</dbReference>
<dbReference type="PROSITE" id="PS51375">
    <property type="entry name" value="PPR"/>
    <property type="match status" value="4"/>
</dbReference>
<comment type="similarity">
    <text evidence="1">Belongs to the PPR family. P subfamily.</text>
</comment>
<feature type="repeat" description="PPR" evidence="3">
    <location>
        <begin position="179"/>
        <end position="213"/>
    </location>
</feature>
<evidence type="ECO:0000256" key="2">
    <source>
        <dbReference type="ARBA" id="ARBA00022737"/>
    </source>
</evidence>
<dbReference type="Pfam" id="PF13812">
    <property type="entry name" value="PPR_3"/>
    <property type="match status" value="1"/>
</dbReference>
<keyword evidence="5" id="KW-1185">Reference proteome</keyword>
<dbReference type="EMBL" id="JAKOGI010001670">
    <property type="protein sequence ID" value="KAJ8424479.1"/>
    <property type="molecule type" value="Genomic_DNA"/>
</dbReference>
<accession>A0A9Q1GSI9</accession>
<dbReference type="Pfam" id="PF13041">
    <property type="entry name" value="PPR_2"/>
    <property type="match status" value="2"/>
</dbReference>
<keyword evidence="2" id="KW-0677">Repeat</keyword>
<evidence type="ECO:0008006" key="6">
    <source>
        <dbReference type="Google" id="ProtNLM"/>
    </source>
</evidence>
<dbReference type="Proteomes" id="UP001153076">
    <property type="component" value="Unassembled WGS sequence"/>
</dbReference>
<dbReference type="PANTHER" id="PTHR47939:SF13">
    <property type="entry name" value="OS03G0201400 PROTEIN"/>
    <property type="match status" value="1"/>
</dbReference>
<evidence type="ECO:0000256" key="3">
    <source>
        <dbReference type="PROSITE-ProRule" id="PRU00708"/>
    </source>
</evidence>
<comment type="caution">
    <text evidence="4">The sequence shown here is derived from an EMBL/GenBank/DDBJ whole genome shotgun (WGS) entry which is preliminary data.</text>
</comment>
<protein>
    <recommendedName>
        <fullName evidence="6">Pentatricopeptide repeat-containing protein</fullName>
    </recommendedName>
</protein>
<evidence type="ECO:0000256" key="1">
    <source>
        <dbReference type="ARBA" id="ARBA00007626"/>
    </source>
</evidence>
<dbReference type="PANTHER" id="PTHR47939">
    <property type="entry name" value="MEMBRANE-ASSOCIATED SALT-INDUCIBLE PROTEIN-LIKE"/>
    <property type="match status" value="1"/>
</dbReference>
<dbReference type="OrthoDB" id="1934535at2759"/>
<sequence>MKHYDIAISLLRGVQLLGIPHDVYSLAVLINCHCQLNHVSFGMSVLGKLFKLGYSLNCIIFTTLINGSINVDELDQALYLLERILKQGFQPSLVTYGALEMLSTGVTPDIVTYNTLIDGLCKDSRLHKALHLFGEIQAQELSPDVVSCASLLDGLCKNGKVNDAVAIFTELDLKELIGNIVVYSILIDGMCEEGRLKDAANIFSKLLSKGLQPNCKTYRPKWRSTDFVQMRLHTIPLLEDFCATMKSLKLCILLMPWLAERDDRGDKQ</sequence>
<feature type="repeat" description="PPR" evidence="3">
    <location>
        <begin position="109"/>
        <end position="143"/>
    </location>
</feature>
<gene>
    <name evidence="4" type="ORF">Cgig2_030687</name>
</gene>
<dbReference type="AlphaFoldDB" id="A0A9Q1GSI9"/>
<feature type="repeat" description="PPR" evidence="3">
    <location>
        <begin position="57"/>
        <end position="91"/>
    </location>
</feature>
<dbReference type="NCBIfam" id="TIGR00756">
    <property type="entry name" value="PPR"/>
    <property type="match status" value="4"/>
</dbReference>
<reference evidence="4" key="1">
    <citation type="submission" date="2022-04" db="EMBL/GenBank/DDBJ databases">
        <title>Carnegiea gigantea Genome sequencing and assembly v2.</title>
        <authorList>
            <person name="Copetti D."/>
            <person name="Sanderson M.J."/>
            <person name="Burquez A."/>
            <person name="Wojciechowski M.F."/>
        </authorList>
    </citation>
    <scope>NUCLEOTIDE SEQUENCE</scope>
    <source>
        <strain evidence="4">SGP5-SGP5p</strain>
        <tissue evidence="4">Aerial part</tissue>
    </source>
</reference>
<organism evidence="4 5">
    <name type="scientific">Carnegiea gigantea</name>
    <dbReference type="NCBI Taxonomy" id="171969"/>
    <lineage>
        <taxon>Eukaryota</taxon>
        <taxon>Viridiplantae</taxon>
        <taxon>Streptophyta</taxon>
        <taxon>Embryophyta</taxon>
        <taxon>Tracheophyta</taxon>
        <taxon>Spermatophyta</taxon>
        <taxon>Magnoliopsida</taxon>
        <taxon>eudicotyledons</taxon>
        <taxon>Gunneridae</taxon>
        <taxon>Pentapetalae</taxon>
        <taxon>Caryophyllales</taxon>
        <taxon>Cactineae</taxon>
        <taxon>Cactaceae</taxon>
        <taxon>Cactoideae</taxon>
        <taxon>Echinocereeae</taxon>
        <taxon>Carnegiea</taxon>
    </lineage>
</organism>
<dbReference type="InterPro" id="IPR011990">
    <property type="entry name" value="TPR-like_helical_dom_sf"/>
</dbReference>
<evidence type="ECO:0000313" key="4">
    <source>
        <dbReference type="EMBL" id="KAJ8424479.1"/>
    </source>
</evidence>